<dbReference type="CDD" id="cd07990">
    <property type="entry name" value="LPLAT_LCLAT1-like"/>
    <property type="match status" value="1"/>
</dbReference>
<feature type="domain" description="Phospholipid/glycerol acyltransferase" evidence="5">
    <location>
        <begin position="93"/>
        <end position="215"/>
    </location>
</feature>
<feature type="transmembrane region" description="Helical" evidence="4">
    <location>
        <begin position="16"/>
        <end position="43"/>
    </location>
</feature>
<dbReference type="InterPro" id="IPR032098">
    <property type="entry name" value="Acyltransf_C"/>
</dbReference>
<evidence type="ECO:0000256" key="1">
    <source>
        <dbReference type="ARBA" id="ARBA00008655"/>
    </source>
</evidence>
<dbReference type="GeneID" id="101238541"/>
<keyword evidence="4" id="KW-1133">Transmembrane helix</keyword>
<reference evidence="7" key="1">
    <citation type="submission" date="2025-08" db="UniProtKB">
        <authorList>
            <consortium name="RefSeq"/>
        </authorList>
    </citation>
    <scope>IDENTIFICATION</scope>
</reference>
<accession>A0ABM4BHV4</accession>
<organism evidence="6 7">
    <name type="scientific">Hydra vulgaris</name>
    <name type="common">Hydra</name>
    <name type="synonym">Hydra attenuata</name>
    <dbReference type="NCBI Taxonomy" id="6087"/>
    <lineage>
        <taxon>Eukaryota</taxon>
        <taxon>Metazoa</taxon>
        <taxon>Cnidaria</taxon>
        <taxon>Hydrozoa</taxon>
        <taxon>Hydroidolina</taxon>
        <taxon>Anthoathecata</taxon>
        <taxon>Aplanulata</taxon>
        <taxon>Hydridae</taxon>
        <taxon>Hydra</taxon>
    </lineage>
</organism>
<dbReference type="RefSeq" id="XP_065648586.1">
    <property type="nucleotide sequence ID" value="XM_065792514.1"/>
</dbReference>
<dbReference type="SUPFAM" id="SSF69593">
    <property type="entry name" value="Glycerol-3-phosphate (1)-acyltransferase"/>
    <property type="match status" value="1"/>
</dbReference>
<dbReference type="PANTHER" id="PTHR10983:SF24">
    <property type="entry name" value="1-ACYLGLYCEROL-3-PHOSPHATE O-ACYLTRANSFERASE 3, ISOFORM E-RELATED"/>
    <property type="match status" value="1"/>
</dbReference>
<protein>
    <submittedName>
        <fullName evidence="7">1-acyl-sn-glycerol-3-phosphate acyltransferase delta isoform X3</fullName>
    </submittedName>
</protein>
<dbReference type="PANTHER" id="PTHR10983">
    <property type="entry name" value="1-ACYLGLYCEROL-3-PHOSPHATE ACYLTRANSFERASE-RELATED"/>
    <property type="match status" value="1"/>
</dbReference>
<proteinExistence type="inferred from homology"/>
<gene>
    <name evidence="7" type="primary">LOC101238541</name>
</gene>
<keyword evidence="4" id="KW-0472">Membrane</keyword>
<feature type="transmembrane region" description="Helical" evidence="4">
    <location>
        <begin position="335"/>
        <end position="356"/>
    </location>
</feature>
<keyword evidence="6" id="KW-1185">Reference proteome</keyword>
<evidence type="ECO:0000259" key="5">
    <source>
        <dbReference type="SMART" id="SM00563"/>
    </source>
</evidence>
<keyword evidence="2" id="KW-0808">Transferase</keyword>
<keyword evidence="4" id="KW-0812">Transmembrane</keyword>
<name>A0ABM4BHV4_HYDVU</name>
<evidence type="ECO:0000256" key="3">
    <source>
        <dbReference type="ARBA" id="ARBA00023315"/>
    </source>
</evidence>
<dbReference type="Pfam" id="PF16076">
    <property type="entry name" value="Acyltransf_C"/>
    <property type="match status" value="1"/>
</dbReference>
<evidence type="ECO:0000313" key="7">
    <source>
        <dbReference type="RefSeq" id="XP_065648586.1"/>
    </source>
</evidence>
<evidence type="ECO:0000256" key="4">
    <source>
        <dbReference type="SAM" id="Phobius"/>
    </source>
</evidence>
<keyword evidence="3 7" id="KW-0012">Acyltransferase</keyword>
<feature type="transmembrane region" description="Helical" evidence="4">
    <location>
        <begin position="309"/>
        <end position="329"/>
    </location>
</feature>
<dbReference type="SMART" id="SM00563">
    <property type="entry name" value="PlsC"/>
    <property type="match status" value="1"/>
</dbReference>
<dbReference type="Proteomes" id="UP001652625">
    <property type="component" value="Chromosome 03"/>
</dbReference>
<sequence>MMQLIKEMNLLSTICFTWFMVVFCISGLFINFLQLLVLPLYWLKKDWYHKIIPGLAYLIYSQFTWLGEWWNKVDFKLYVSNLDDIKHFGKENSLVISNHYSDVDWLTAWIFAERVGLIGRTKIISKSETKYLPIIGWCLWFSESGFLKRNWQDDKSNINKLINSMKRNNNTFAIFVMCEGTRRTEEKLLASQEYAVKNNFIPLKHHLFPRTKGFSLLAEALHSKVAAIYDLEFAFPDIESANMQNVVNGGKIEVLMHFRRIPMNLVPNSFDGLSNFIIEHYRKKDEIYDHFVKNKTFPGLRVPLPRRKLNLIFFSIWNIFVSIFALLWLKHCVYLYGQAIVSTILFLFLFGVYLLFKTMQNYTRTNKGSKFGLKEN</sequence>
<comment type="similarity">
    <text evidence="1">Belongs to the 1-acyl-sn-glycerol-3-phosphate acyltransferase family.</text>
</comment>
<dbReference type="InterPro" id="IPR002123">
    <property type="entry name" value="Plipid/glycerol_acylTrfase"/>
</dbReference>
<evidence type="ECO:0000313" key="6">
    <source>
        <dbReference type="Proteomes" id="UP001652625"/>
    </source>
</evidence>
<evidence type="ECO:0000256" key="2">
    <source>
        <dbReference type="ARBA" id="ARBA00022679"/>
    </source>
</evidence>
<dbReference type="GO" id="GO:0016746">
    <property type="term" value="F:acyltransferase activity"/>
    <property type="evidence" value="ECO:0007669"/>
    <property type="project" value="UniProtKB-KW"/>
</dbReference>
<dbReference type="Pfam" id="PF01553">
    <property type="entry name" value="Acyltransferase"/>
    <property type="match status" value="1"/>
</dbReference>